<evidence type="ECO:0000259" key="4">
    <source>
        <dbReference type="PROSITE" id="PS50234"/>
    </source>
</evidence>
<dbReference type="InterPro" id="IPR002035">
    <property type="entry name" value="VWF_A"/>
</dbReference>
<feature type="non-terminal residue" evidence="5">
    <location>
        <position position="575"/>
    </location>
</feature>
<dbReference type="Pfam" id="PF00092">
    <property type="entry name" value="VWA"/>
    <property type="match status" value="1"/>
</dbReference>
<keyword evidence="2" id="KW-0472">Membrane</keyword>
<keyword evidence="6" id="KW-1185">Reference proteome</keyword>
<feature type="domain" description="VWFA" evidence="4">
    <location>
        <begin position="34"/>
        <end position="216"/>
    </location>
</feature>
<evidence type="ECO:0000313" key="6">
    <source>
        <dbReference type="Proteomes" id="UP000753376"/>
    </source>
</evidence>
<reference evidence="5 6" key="1">
    <citation type="submission" date="2021-05" db="EMBL/GenBank/DDBJ databases">
        <title>Draft genomes of bacteria isolated from model marine particles.</title>
        <authorList>
            <person name="Datta M.S."/>
            <person name="Schwartzman J.A."/>
            <person name="Enke T.N."/>
            <person name="Saavedra J."/>
            <person name="Cermak N."/>
            <person name="Cordero O.X."/>
        </authorList>
    </citation>
    <scope>NUCLEOTIDE SEQUENCE [LARGE SCALE GENOMIC DNA]</scope>
    <source>
        <strain evidence="5 6">D2M19</strain>
    </source>
</reference>
<evidence type="ECO:0000256" key="1">
    <source>
        <dbReference type="SAM" id="MobiDB-lite"/>
    </source>
</evidence>
<keyword evidence="2" id="KW-1133">Transmembrane helix</keyword>
<protein>
    <submittedName>
        <fullName evidence="5">VWA domain-containing protein</fullName>
    </submittedName>
</protein>
<dbReference type="EMBL" id="JAHKPV010000021">
    <property type="protein sequence ID" value="MBU2875215.1"/>
    <property type="molecule type" value="Genomic_DNA"/>
</dbReference>
<accession>A0ABS6AC21</accession>
<feature type="compositionally biased region" description="Polar residues" evidence="1">
    <location>
        <begin position="361"/>
        <end position="373"/>
    </location>
</feature>
<evidence type="ECO:0000256" key="2">
    <source>
        <dbReference type="SAM" id="Phobius"/>
    </source>
</evidence>
<feature type="region of interest" description="Disordered" evidence="1">
    <location>
        <begin position="361"/>
        <end position="382"/>
    </location>
</feature>
<dbReference type="CDD" id="cd00198">
    <property type="entry name" value="vWFA"/>
    <property type="match status" value="1"/>
</dbReference>
<feature type="chain" id="PRO_5047330474" evidence="3">
    <location>
        <begin position="22"/>
        <end position="575"/>
    </location>
</feature>
<dbReference type="RefSeq" id="WP_216009026.1">
    <property type="nucleotide sequence ID" value="NZ_JAHKPV010000021.1"/>
</dbReference>
<organism evidence="5 6">
    <name type="scientific">Marinobacter salexigens</name>
    <dbReference type="NCBI Taxonomy" id="1925763"/>
    <lineage>
        <taxon>Bacteria</taxon>
        <taxon>Pseudomonadati</taxon>
        <taxon>Pseudomonadota</taxon>
        <taxon>Gammaproteobacteria</taxon>
        <taxon>Pseudomonadales</taxon>
        <taxon>Marinobacteraceae</taxon>
        <taxon>Marinobacter</taxon>
    </lineage>
</organism>
<feature type="compositionally biased region" description="Acidic residues" evidence="1">
    <location>
        <begin position="469"/>
        <end position="478"/>
    </location>
</feature>
<feature type="transmembrane region" description="Helical" evidence="2">
    <location>
        <begin position="503"/>
        <end position="524"/>
    </location>
</feature>
<feature type="signal peptide" evidence="3">
    <location>
        <begin position="1"/>
        <end position="21"/>
    </location>
</feature>
<evidence type="ECO:0000313" key="5">
    <source>
        <dbReference type="EMBL" id="MBU2875215.1"/>
    </source>
</evidence>
<dbReference type="SMART" id="SM00327">
    <property type="entry name" value="VWA"/>
    <property type="match status" value="1"/>
</dbReference>
<sequence>MPRSFTLVFFIALLLPATLWAQDAAPLTLPESPDVRIIVDISGSMKETDPNNLRQPAVRLLARVIPEGSTAGVWTFGQYVNMLVPHGEVTDAWRETAIERSPKINSVALRTNLGKAIEVASDDFVTGGTLENTHFILLTDGKVDISNSADVNQAEEKRILGGVLDALVAKGATFHPVALSEQADAGFLKTLATKSQGSFRVADTAESLNLAFLDALNTAAPQEQIPIEGNAFAVDAGVNEFTALIFRGSAAGAEELELVRPDGETLQQSDQPDNVRWAREAAYDLITIKQPLAGEWRAKGQLGEGSRVTVVSDLRMVAAPIPATFTAESPVDVRVAFFEKEEKVTNSEFLNVMSVTLSLTSEDGRSGSKTLSGDQPPADGEYSDSISKLPVAGLYRIDVVADGKTFSRKFTATTEFLVPEGMVEPSLESPIDVSMAETAEQAPSGSESELEQEPAVEPESAPEQKPIEEPEPAIEPEPEAPAASVTPEPEETPEESGTLPIPLWMIGAGAGALVLFALIVFLLLRKRRNAATVEETTQEDSESLDELQQAMADIEAEAPVVMPEPEPELEPEPEP</sequence>
<name>A0ABS6AC21_9GAMM</name>
<gene>
    <name evidence="5" type="ORF">KO508_14505</name>
</gene>
<feature type="region of interest" description="Disordered" evidence="1">
    <location>
        <begin position="437"/>
        <end position="497"/>
    </location>
</feature>
<keyword evidence="2" id="KW-0812">Transmembrane</keyword>
<dbReference type="PROSITE" id="PS50234">
    <property type="entry name" value="VWFA"/>
    <property type="match status" value="1"/>
</dbReference>
<keyword evidence="3" id="KW-0732">Signal</keyword>
<comment type="caution">
    <text evidence="5">The sequence shown here is derived from an EMBL/GenBank/DDBJ whole genome shotgun (WGS) entry which is preliminary data.</text>
</comment>
<proteinExistence type="predicted"/>
<evidence type="ECO:0000256" key="3">
    <source>
        <dbReference type="SAM" id="SignalP"/>
    </source>
</evidence>
<dbReference type="Proteomes" id="UP000753376">
    <property type="component" value="Unassembled WGS sequence"/>
</dbReference>